<dbReference type="EMBL" id="JAVYJV010000021">
    <property type="protein sequence ID" value="KAK4342705.1"/>
    <property type="molecule type" value="Genomic_DNA"/>
</dbReference>
<evidence type="ECO:0000313" key="2">
    <source>
        <dbReference type="Proteomes" id="UP001291623"/>
    </source>
</evidence>
<gene>
    <name evidence="1" type="ORF">RND71_038521</name>
</gene>
<evidence type="ECO:0000313" key="1">
    <source>
        <dbReference type="EMBL" id="KAK4342705.1"/>
    </source>
</evidence>
<protein>
    <submittedName>
        <fullName evidence="1">Uncharacterized protein</fullName>
    </submittedName>
</protein>
<reference evidence="1" key="1">
    <citation type="submission" date="2023-12" db="EMBL/GenBank/DDBJ databases">
        <title>Genome assembly of Anisodus tanguticus.</title>
        <authorList>
            <person name="Wang Y.-J."/>
        </authorList>
    </citation>
    <scope>NUCLEOTIDE SEQUENCE</scope>
    <source>
        <strain evidence="1">KB-2021</strain>
        <tissue evidence="1">Leaf</tissue>
    </source>
</reference>
<keyword evidence="2" id="KW-1185">Reference proteome</keyword>
<dbReference type="Proteomes" id="UP001291623">
    <property type="component" value="Unassembled WGS sequence"/>
</dbReference>
<name>A0AAE1QZV9_9SOLA</name>
<comment type="caution">
    <text evidence="1">The sequence shown here is derived from an EMBL/GenBank/DDBJ whole genome shotgun (WGS) entry which is preliminary data.</text>
</comment>
<accession>A0AAE1QZV9</accession>
<sequence length="75" mass="8882">MRVFVFERLGPLKNESKLWRNYRGSDVFGQLREEDVPCTSLVKARIFVPVLFIKSEERMLHVLHRQNKNPNNIGK</sequence>
<dbReference type="AlphaFoldDB" id="A0AAE1QZV9"/>
<organism evidence="1 2">
    <name type="scientific">Anisodus tanguticus</name>
    <dbReference type="NCBI Taxonomy" id="243964"/>
    <lineage>
        <taxon>Eukaryota</taxon>
        <taxon>Viridiplantae</taxon>
        <taxon>Streptophyta</taxon>
        <taxon>Embryophyta</taxon>
        <taxon>Tracheophyta</taxon>
        <taxon>Spermatophyta</taxon>
        <taxon>Magnoliopsida</taxon>
        <taxon>eudicotyledons</taxon>
        <taxon>Gunneridae</taxon>
        <taxon>Pentapetalae</taxon>
        <taxon>asterids</taxon>
        <taxon>lamiids</taxon>
        <taxon>Solanales</taxon>
        <taxon>Solanaceae</taxon>
        <taxon>Solanoideae</taxon>
        <taxon>Hyoscyameae</taxon>
        <taxon>Anisodus</taxon>
    </lineage>
</organism>
<proteinExistence type="predicted"/>